<dbReference type="Gene3D" id="3.40.50.720">
    <property type="entry name" value="NAD(P)-binding Rossmann-like Domain"/>
    <property type="match status" value="1"/>
</dbReference>
<organism evidence="3 4">
    <name type="scientific">Flammeovirga pectinis</name>
    <dbReference type="NCBI Taxonomy" id="2494373"/>
    <lineage>
        <taxon>Bacteria</taxon>
        <taxon>Pseudomonadati</taxon>
        <taxon>Bacteroidota</taxon>
        <taxon>Cytophagia</taxon>
        <taxon>Cytophagales</taxon>
        <taxon>Flammeovirgaceae</taxon>
        <taxon>Flammeovirga</taxon>
    </lineage>
</organism>
<gene>
    <name evidence="3" type="ORF">EI427_24490</name>
</gene>
<dbReference type="Pfam" id="PF00106">
    <property type="entry name" value="adh_short"/>
    <property type="match status" value="1"/>
</dbReference>
<dbReference type="PANTHER" id="PTHR24320">
    <property type="entry name" value="RETINOL DEHYDROGENASE"/>
    <property type="match status" value="1"/>
</dbReference>
<dbReference type="SUPFAM" id="SSF51735">
    <property type="entry name" value="NAD(P)-binding Rossmann-fold domains"/>
    <property type="match status" value="1"/>
</dbReference>
<keyword evidence="4" id="KW-1185">Reference proteome</keyword>
<dbReference type="InterPro" id="IPR002347">
    <property type="entry name" value="SDR_fam"/>
</dbReference>
<evidence type="ECO:0000256" key="1">
    <source>
        <dbReference type="ARBA" id="ARBA00006484"/>
    </source>
</evidence>
<name>A0A3Q9FV90_9BACT</name>
<evidence type="ECO:0000313" key="4">
    <source>
        <dbReference type="Proteomes" id="UP000267268"/>
    </source>
</evidence>
<comment type="similarity">
    <text evidence="1">Belongs to the short-chain dehydrogenases/reductases (SDR) family.</text>
</comment>
<accession>A0A3Q9FV90</accession>
<proteinExistence type="inferred from homology"/>
<dbReference type="KEGG" id="fll:EI427_24490"/>
<dbReference type="OrthoDB" id="9808814at2"/>
<dbReference type="PANTHER" id="PTHR24320:SF148">
    <property type="entry name" value="NAD(P)-BINDING ROSSMANN-FOLD SUPERFAMILY PROTEIN"/>
    <property type="match status" value="1"/>
</dbReference>
<dbReference type="GO" id="GO:0016491">
    <property type="term" value="F:oxidoreductase activity"/>
    <property type="evidence" value="ECO:0007669"/>
    <property type="project" value="UniProtKB-KW"/>
</dbReference>
<dbReference type="RefSeq" id="WP_126620029.1">
    <property type="nucleotide sequence ID" value="NZ_CP034563.1"/>
</dbReference>
<dbReference type="InterPro" id="IPR036291">
    <property type="entry name" value="NAD(P)-bd_dom_sf"/>
</dbReference>
<sequence length="310" mass="33699">MESKIKNASILITGANGGIGIETVKILLEKGAKRIVLACRTQQKADDLRTSLKLNNTLDARGGFDMQSKEAIVSAVTNLPKKEKFDIVFFQAGGMIVSDDFQFIENNKGNRIEKTIYQNVMGSYITLKALLQNDLIASGGRIVFAGGEGARGIEGMITKPVYDSVDDLTSAVYNGKGKYKDIDALGISKFMSGLLIQELAEQDLEHEYIWFSPGLTAGTNGLVNVPTVKRIIFERVGFPMMKLFGMAQGPKEAAQKYADCLDGKYGQSGDLIGAPEGKTIGRLVDQKPMNTGLSNHSFRKAFLQIAEEVA</sequence>
<dbReference type="Proteomes" id="UP000267268">
    <property type="component" value="Chromosome 2"/>
</dbReference>
<evidence type="ECO:0000313" key="3">
    <source>
        <dbReference type="EMBL" id="AZQ65374.1"/>
    </source>
</evidence>
<protein>
    <submittedName>
        <fullName evidence="3">SDR family NAD(P)-dependent oxidoreductase</fullName>
    </submittedName>
</protein>
<dbReference type="EMBL" id="CP034563">
    <property type="protein sequence ID" value="AZQ65374.1"/>
    <property type="molecule type" value="Genomic_DNA"/>
</dbReference>
<dbReference type="AlphaFoldDB" id="A0A3Q9FV90"/>
<keyword evidence="2" id="KW-0560">Oxidoreductase</keyword>
<evidence type="ECO:0000256" key="2">
    <source>
        <dbReference type="ARBA" id="ARBA00023002"/>
    </source>
</evidence>
<reference evidence="3 4" key="1">
    <citation type="submission" date="2018-12" db="EMBL/GenBank/DDBJ databases">
        <title>Flammeovirga pectinis sp. nov., isolated from the gut of the Korean scallop, Patinopecten yessoensis.</title>
        <authorList>
            <person name="Bae J.-W."/>
            <person name="Jeong Y.-S."/>
            <person name="Kang W."/>
        </authorList>
    </citation>
    <scope>NUCLEOTIDE SEQUENCE [LARGE SCALE GENOMIC DNA]</scope>
    <source>
        <strain evidence="3 4">L12M1</strain>
    </source>
</reference>